<evidence type="ECO:0000313" key="4">
    <source>
        <dbReference type="Proteomes" id="UP000284057"/>
    </source>
</evidence>
<organism evidence="3 4">
    <name type="scientific">Jiangella rhizosphaerae</name>
    <dbReference type="NCBI Taxonomy" id="2293569"/>
    <lineage>
        <taxon>Bacteria</taxon>
        <taxon>Bacillati</taxon>
        <taxon>Actinomycetota</taxon>
        <taxon>Actinomycetes</taxon>
        <taxon>Jiangellales</taxon>
        <taxon>Jiangellaceae</taxon>
        <taxon>Jiangella</taxon>
    </lineage>
</organism>
<dbReference type="InterPro" id="IPR012495">
    <property type="entry name" value="TadE-like_dom"/>
</dbReference>
<sequence length="156" mass="15958">MITALNNTHPRLRLRRLRRGSGERGSVTLEVAVLAPGLLLLIALVAFAGRMGLANSAVEQSAADGARAASLERGPSAARAAAQEAVNASLADQGLQCTSTSVSVDTSGFATAPGQSANVTVTVTCPVRVADLPLPGLGPRTVQASAISPIDTYRER</sequence>
<keyword evidence="4" id="KW-1185">Reference proteome</keyword>
<accession>A0A418KHV5</accession>
<keyword evidence="1" id="KW-0812">Transmembrane</keyword>
<evidence type="ECO:0000256" key="1">
    <source>
        <dbReference type="SAM" id="Phobius"/>
    </source>
</evidence>
<keyword evidence="1" id="KW-1133">Transmembrane helix</keyword>
<gene>
    <name evidence="3" type="ORF">DY240_27425</name>
</gene>
<dbReference type="AlphaFoldDB" id="A0A418KHV5"/>
<proteinExistence type="predicted"/>
<dbReference type="RefSeq" id="WP_119662845.1">
    <property type="nucleotide sequence ID" value="NZ_QUAL01000407.1"/>
</dbReference>
<keyword evidence="1" id="KW-0472">Membrane</keyword>
<dbReference type="Pfam" id="PF07811">
    <property type="entry name" value="TadE"/>
    <property type="match status" value="1"/>
</dbReference>
<protein>
    <submittedName>
        <fullName evidence="3">Pilus assembly protein</fullName>
    </submittedName>
</protein>
<dbReference type="Proteomes" id="UP000284057">
    <property type="component" value="Unassembled WGS sequence"/>
</dbReference>
<evidence type="ECO:0000259" key="2">
    <source>
        <dbReference type="Pfam" id="PF07811"/>
    </source>
</evidence>
<feature type="domain" description="TadE-like" evidence="2">
    <location>
        <begin position="25"/>
        <end position="67"/>
    </location>
</feature>
<reference evidence="3 4" key="1">
    <citation type="submission" date="2018-09" db="EMBL/GenBank/DDBJ databases">
        <title>Isolation, diversity and antifungal activity of actinobacteria from wheat.</title>
        <authorList>
            <person name="Han C."/>
        </authorList>
    </citation>
    <scope>NUCLEOTIDE SEQUENCE [LARGE SCALE GENOMIC DNA]</scope>
    <source>
        <strain evidence="3 4">NEAU-YY265</strain>
    </source>
</reference>
<dbReference type="OrthoDB" id="4869119at2"/>
<evidence type="ECO:0000313" key="3">
    <source>
        <dbReference type="EMBL" id="RIQ12226.1"/>
    </source>
</evidence>
<name>A0A418KHV5_9ACTN</name>
<comment type="caution">
    <text evidence="3">The sequence shown here is derived from an EMBL/GenBank/DDBJ whole genome shotgun (WGS) entry which is preliminary data.</text>
</comment>
<dbReference type="EMBL" id="QUAL01000407">
    <property type="protein sequence ID" value="RIQ12226.1"/>
    <property type="molecule type" value="Genomic_DNA"/>
</dbReference>
<feature type="transmembrane region" description="Helical" evidence="1">
    <location>
        <begin position="27"/>
        <end position="47"/>
    </location>
</feature>